<dbReference type="EMBL" id="CP012159">
    <property type="protein sequence ID" value="AKT40897.1"/>
    <property type="molecule type" value="Genomic_DNA"/>
</dbReference>
<sequence length="540" mass="57317">MPVTWRAARWLLVPVVMAGGPWLGVGCGGRSSIPIPPPAPDCYVDADCEGAEDRCNPVFCDLLPPDQLPDGGLVSRGGTCVQLTPVDCDDGDPCTADTCLPETGQCTYGPATFDNDGDGFLGPRPGTKPGDPDACGDDCDDTNPAAYPGGEEVCDGVDNDCDGTVDNGASFIPLGDGDAVRISGNVAPASTGGLAWSGTSYAAVYSGNQQGFSVFRTMLDPAGNVLPPGEGSLTPGNGDASGGPIVWVGDRYGMVWQDRRTGAYQIYFTLLDASGNKVEGGDRQLTNAPGFSVNVALTWNGAEFVAVWQDERNGLFNLYAQRLDIGANLLGDNTPLTEVFSGIDNEGPSVAAGGPGMAVAWTANNGFQRFIRVQLFHPDLTPASDPVDLTDGFTDSVFPTVVWNRDRFVVAWYDKTRSPTAIYGAVLSEEGQVLVPTRPITSPGSFRSRYPFLRPLGDRVLVVYADDRDQNDGYEIYSTMVGADLMSISPEQRITFAPRNSIQPVATFGPAGELGILFRDDRQGENHMFFSRLGCVAETP</sequence>
<gene>
    <name evidence="2" type="ORF">CMC5_050540</name>
</gene>
<dbReference type="STRING" id="52.CMC5_050540"/>
<evidence type="ECO:0000256" key="1">
    <source>
        <dbReference type="SAM" id="MobiDB-lite"/>
    </source>
</evidence>
<dbReference type="RefSeq" id="WP_050432765.1">
    <property type="nucleotide sequence ID" value="NZ_CP012159.1"/>
</dbReference>
<dbReference type="PROSITE" id="PS51257">
    <property type="entry name" value="PROKAR_LIPOPROTEIN"/>
    <property type="match status" value="1"/>
</dbReference>
<dbReference type="InterPro" id="IPR021655">
    <property type="entry name" value="Put_metal-bd"/>
</dbReference>
<dbReference type="AlphaFoldDB" id="A0A0K1EJM9"/>
<dbReference type="Proteomes" id="UP000067626">
    <property type="component" value="Chromosome"/>
</dbReference>
<dbReference type="OrthoDB" id="5485027at2"/>
<protein>
    <recommendedName>
        <fullName evidence="4">Lipoprotein</fullName>
    </recommendedName>
</protein>
<evidence type="ECO:0000313" key="2">
    <source>
        <dbReference type="EMBL" id="AKT40897.1"/>
    </source>
</evidence>
<dbReference type="InterPro" id="IPR001673">
    <property type="entry name" value="S_mold_repeat"/>
</dbReference>
<dbReference type="KEGG" id="ccro:CMC5_050540"/>
<evidence type="ECO:0000313" key="3">
    <source>
        <dbReference type="Proteomes" id="UP000067626"/>
    </source>
</evidence>
<reference evidence="2 3" key="1">
    <citation type="submission" date="2015-07" db="EMBL/GenBank/DDBJ databases">
        <title>Genome analysis of myxobacterium Chondromyces crocatus Cm c5 reveals a high potential for natural compound synthesis and the genetic basis for the loss of fruiting body formation.</title>
        <authorList>
            <person name="Zaburannyi N."/>
            <person name="Bunk B."/>
            <person name="Maier J."/>
            <person name="Overmann J."/>
            <person name="Mueller R."/>
        </authorList>
    </citation>
    <scope>NUCLEOTIDE SEQUENCE [LARGE SCALE GENOMIC DNA]</scope>
    <source>
        <strain evidence="2 3">Cm c5</strain>
    </source>
</reference>
<evidence type="ECO:0008006" key="4">
    <source>
        <dbReference type="Google" id="ProtNLM"/>
    </source>
</evidence>
<accession>A0A0K1EJM9</accession>
<dbReference type="Pfam" id="PF00526">
    <property type="entry name" value="Dicty_CTDC"/>
    <property type="match status" value="1"/>
</dbReference>
<name>A0A0K1EJM9_CHOCO</name>
<dbReference type="Pfam" id="PF11617">
    <property type="entry name" value="Cu-binding_MopE"/>
    <property type="match status" value="1"/>
</dbReference>
<keyword evidence="3" id="KW-1185">Reference proteome</keyword>
<feature type="region of interest" description="Disordered" evidence="1">
    <location>
        <begin position="117"/>
        <end position="136"/>
    </location>
</feature>
<proteinExistence type="predicted"/>
<organism evidence="2 3">
    <name type="scientific">Chondromyces crocatus</name>
    <dbReference type="NCBI Taxonomy" id="52"/>
    <lineage>
        <taxon>Bacteria</taxon>
        <taxon>Pseudomonadati</taxon>
        <taxon>Myxococcota</taxon>
        <taxon>Polyangia</taxon>
        <taxon>Polyangiales</taxon>
        <taxon>Polyangiaceae</taxon>
        <taxon>Chondromyces</taxon>
    </lineage>
</organism>